<proteinExistence type="predicted"/>
<dbReference type="Proteomes" id="UP000613030">
    <property type="component" value="Unassembled WGS sequence"/>
</dbReference>
<protein>
    <submittedName>
        <fullName evidence="1">DUF4242 domain-containing protein</fullName>
    </submittedName>
</protein>
<dbReference type="EMBL" id="JAERRB010000002">
    <property type="protein sequence ID" value="MBL0740941.1"/>
    <property type="molecule type" value="Genomic_DNA"/>
</dbReference>
<name>A0ABS1KND9_9BACT</name>
<keyword evidence="2" id="KW-1185">Reference proteome</keyword>
<gene>
    <name evidence="1" type="ORF">JI741_06900</name>
</gene>
<dbReference type="InterPro" id="IPR042557">
    <property type="entry name" value="SCO4226"/>
</dbReference>
<sequence length="90" mass="10069">MKKFIIERDLPGAGKLTPAELKAIARKSCEVVDNLDVSYHWIQTFVTDNKLYCVHIAPDRESVLEHARRGGFPADNVTEVRSIMDPTTAA</sequence>
<dbReference type="Pfam" id="PF14026">
    <property type="entry name" value="SCO4226-like"/>
    <property type="match status" value="1"/>
</dbReference>
<dbReference type="Gene3D" id="3.30.70.3090">
    <property type="entry name" value="ORF SCO4226, nickel-binding ferredoxin-like monomer"/>
    <property type="match status" value="1"/>
</dbReference>
<organism evidence="1 2">
    <name type="scientific">Chryseolinea lacunae</name>
    <dbReference type="NCBI Taxonomy" id="2801331"/>
    <lineage>
        <taxon>Bacteria</taxon>
        <taxon>Pseudomonadati</taxon>
        <taxon>Bacteroidota</taxon>
        <taxon>Cytophagia</taxon>
        <taxon>Cytophagales</taxon>
        <taxon>Fulvivirgaceae</taxon>
        <taxon>Chryseolinea</taxon>
    </lineage>
</organism>
<evidence type="ECO:0000313" key="1">
    <source>
        <dbReference type="EMBL" id="MBL0740941.1"/>
    </source>
</evidence>
<dbReference type="InterPro" id="IPR025336">
    <property type="entry name" value="SCO4226-like"/>
</dbReference>
<reference evidence="1 2" key="1">
    <citation type="submission" date="2021-01" db="EMBL/GenBank/DDBJ databases">
        <title>Chryseolinea sp. Jin1 Genome sequencing and assembly.</title>
        <authorList>
            <person name="Kim I."/>
        </authorList>
    </citation>
    <scope>NUCLEOTIDE SEQUENCE [LARGE SCALE GENOMIC DNA]</scope>
    <source>
        <strain evidence="1 2">Jin1</strain>
    </source>
</reference>
<comment type="caution">
    <text evidence="1">The sequence shown here is derived from an EMBL/GenBank/DDBJ whole genome shotgun (WGS) entry which is preliminary data.</text>
</comment>
<dbReference type="RefSeq" id="WP_202008311.1">
    <property type="nucleotide sequence ID" value="NZ_JAERRB010000002.1"/>
</dbReference>
<accession>A0ABS1KND9</accession>
<evidence type="ECO:0000313" key="2">
    <source>
        <dbReference type="Proteomes" id="UP000613030"/>
    </source>
</evidence>